<accession>A0A9W6LLM9</accession>
<feature type="transmembrane region" description="Helical" evidence="6">
    <location>
        <begin position="133"/>
        <end position="155"/>
    </location>
</feature>
<feature type="transmembrane region" description="Helical" evidence="6">
    <location>
        <begin position="12"/>
        <end position="28"/>
    </location>
</feature>
<dbReference type="Proteomes" id="UP001144471">
    <property type="component" value="Unassembled WGS sequence"/>
</dbReference>
<feature type="transmembrane region" description="Helical" evidence="6">
    <location>
        <begin position="399"/>
        <end position="420"/>
    </location>
</feature>
<name>A0A9W6LLM9_9FUSO</name>
<evidence type="ECO:0000256" key="4">
    <source>
        <dbReference type="ARBA" id="ARBA00022989"/>
    </source>
</evidence>
<feature type="transmembrane region" description="Helical" evidence="6">
    <location>
        <begin position="426"/>
        <end position="443"/>
    </location>
</feature>
<reference evidence="7" key="1">
    <citation type="submission" date="2022-12" db="EMBL/GenBank/DDBJ databases">
        <title>Reference genome sequencing for broad-spectrum identification of bacterial and archaeal isolates by mass spectrometry.</title>
        <authorList>
            <person name="Sekiguchi Y."/>
            <person name="Tourlousse D.M."/>
        </authorList>
    </citation>
    <scope>NUCLEOTIDE SEQUENCE</scope>
    <source>
        <strain evidence="7">10succ1</strain>
    </source>
</reference>
<keyword evidence="8" id="KW-1185">Reference proteome</keyword>
<dbReference type="InterPro" id="IPR050367">
    <property type="entry name" value="APC_superfamily"/>
</dbReference>
<sequence length="465" mass="50726">MKKKLEKNMGMLDVLSLAIGAIIGWGAFVLPGDLFIKETGVVNTFIGMSLGAMIMIIIEKNYGFLLSKDAVAGGEYAFTFKSFGRGHAIICGWFLSLAYICIVPLNATALALIAKTMFPGLLEKGLLYSIAGYNIYFAEAMTATVALVVFAWLNIKGVKMASTFQTVMTLALLGIILYMASFFMTRPEFNMTLMTGHLDVSKINIGNILRIVAIAPWAYIGFDCIPQVAEEFNFEAKKASHLAVVSIIAGLVIYTILNVITSSVFTQEMLLTQKVNWATGDAIELLFGRIGLYSLGLSLLMAIVAGINGFYMASSRLIFSMARAKAIPAWFEELDDESKTPRNAIIFVMLMSLIAPWMGRRVLLWIVDMSSIGAAIGYLYTSLSAYVQAKKEGNKVIQATGVFGGVAGVIFMMLLLLPIFPGSISAPSYVVLIVWSILGVALYKKYGEGYRSLDEGHLSYLILGR</sequence>
<keyword evidence="3 6" id="KW-0812">Transmembrane</keyword>
<evidence type="ECO:0000313" key="7">
    <source>
        <dbReference type="EMBL" id="GLI55456.1"/>
    </source>
</evidence>
<gene>
    <name evidence="7" type="ORF">PM10SUCC1_09700</name>
</gene>
<comment type="subcellular location">
    <subcellularLocation>
        <location evidence="1">Cell membrane</location>
        <topology evidence="1">Multi-pass membrane protein</topology>
    </subcellularLocation>
</comment>
<evidence type="ECO:0000256" key="5">
    <source>
        <dbReference type="ARBA" id="ARBA00023136"/>
    </source>
</evidence>
<dbReference type="Pfam" id="PF13520">
    <property type="entry name" value="AA_permease_2"/>
    <property type="match status" value="1"/>
</dbReference>
<protein>
    <submittedName>
        <fullName evidence="7">Amino acid permease</fullName>
    </submittedName>
</protein>
<feature type="transmembrane region" description="Helical" evidence="6">
    <location>
        <begin position="242"/>
        <end position="266"/>
    </location>
</feature>
<dbReference type="InterPro" id="IPR002293">
    <property type="entry name" value="AA/rel_permease1"/>
</dbReference>
<keyword evidence="4 6" id="KW-1133">Transmembrane helix</keyword>
<dbReference type="Gene3D" id="1.20.1740.10">
    <property type="entry name" value="Amino acid/polyamine transporter I"/>
    <property type="match status" value="1"/>
</dbReference>
<feature type="transmembrane region" description="Helical" evidence="6">
    <location>
        <begin position="167"/>
        <end position="185"/>
    </location>
</feature>
<evidence type="ECO:0000313" key="8">
    <source>
        <dbReference type="Proteomes" id="UP001144471"/>
    </source>
</evidence>
<dbReference type="GO" id="GO:0022857">
    <property type="term" value="F:transmembrane transporter activity"/>
    <property type="evidence" value="ECO:0007669"/>
    <property type="project" value="InterPro"/>
</dbReference>
<evidence type="ECO:0000256" key="6">
    <source>
        <dbReference type="SAM" id="Phobius"/>
    </source>
</evidence>
<keyword evidence="2" id="KW-1003">Cell membrane</keyword>
<feature type="transmembrane region" description="Helical" evidence="6">
    <location>
        <begin position="286"/>
        <end position="311"/>
    </location>
</feature>
<feature type="transmembrane region" description="Helical" evidence="6">
    <location>
        <begin position="40"/>
        <end position="58"/>
    </location>
</feature>
<dbReference type="EMBL" id="BSDY01000004">
    <property type="protein sequence ID" value="GLI55456.1"/>
    <property type="molecule type" value="Genomic_DNA"/>
</dbReference>
<dbReference type="AlphaFoldDB" id="A0A9W6LLM9"/>
<dbReference type="RefSeq" id="WP_281833944.1">
    <property type="nucleotide sequence ID" value="NZ_BSDY01000004.1"/>
</dbReference>
<keyword evidence="5 6" id="KW-0472">Membrane</keyword>
<feature type="transmembrane region" description="Helical" evidence="6">
    <location>
        <begin position="88"/>
        <end position="113"/>
    </location>
</feature>
<feature type="transmembrane region" description="Helical" evidence="6">
    <location>
        <begin position="365"/>
        <end position="387"/>
    </location>
</feature>
<comment type="caution">
    <text evidence="7">The sequence shown here is derived from an EMBL/GenBank/DDBJ whole genome shotgun (WGS) entry which is preliminary data.</text>
</comment>
<proteinExistence type="predicted"/>
<dbReference type="PANTHER" id="PTHR42770">
    <property type="entry name" value="AMINO ACID TRANSPORTER-RELATED"/>
    <property type="match status" value="1"/>
</dbReference>
<evidence type="ECO:0000256" key="3">
    <source>
        <dbReference type="ARBA" id="ARBA00022692"/>
    </source>
</evidence>
<evidence type="ECO:0000256" key="1">
    <source>
        <dbReference type="ARBA" id="ARBA00004651"/>
    </source>
</evidence>
<dbReference type="PIRSF" id="PIRSF006060">
    <property type="entry name" value="AA_transporter"/>
    <property type="match status" value="1"/>
</dbReference>
<evidence type="ECO:0000256" key="2">
    <source>
        <dbReference type="ARBA" id="ARBA00022475"/>
    </source>
</evidence>
<organism evidence="7 8">
    <name type="scientific">Propionigenium maris DSM 9537</name>
    <dbReference type="NCBI Taxonomy" id="1123000"/>
    <lineage>
        <taxon>Bacteria</taxon>
        <taxon>Fusobacteriati</taxon>
        <taxon>Fusobacteriota</taxon>
        <taxon>Fusobacteriia</taxon>
        <taxon>Fusobacteriales</taxon>
        <taxon>Fusobacteriaceae</taxon>
        <taxon>Propionigenium</taxon>
    </lineage>
</organism>
<dbReference type="GO" id="GO:0005886">
    <property type="term" value="C:plasma membrane"/>
    <property type="evidence" value="ECO:0007669"/>
    <property type="project" value="UniProtKB-SubCell"/>
</dbReference>
<feature type="transmembrane region" description="Helical" evidence="6">
    <location>
        <begin position="205"/>
        <end position="222"/>
    </location>
</feature>
<dbReference type="PANTHER" id="PTHR42770:SF7">
    <property type="entry name" value="MEMBRANE PROTEIN"/>
    <property type="match status" value="1"/>
</dbReference>